<protein>
    <recommendedName>
        <fullName evidence="3">DUF2252 domain-containing protein</fullName>
    </recommendedName>
</protein>
<dbReference type="OrthoDB" id="1491115at2"/>
<dbReference type="SUPFAM" id="SSF56112">
    <property type="entry name" value="Protein kinase-like (PK-like)"/>
    <property type="match status" value="1"/>
</dbReference>
<sequence length="451" mass="50703">MSDPVAQVRQHSEQRRAEIVDVLVNAFDELMRADPAAFRKKFRKMAADPYSFYRGAACVFYHDMVAVDDPWADERTGRVWIQGDLHAENFGTYMDSSGVLVFDVNDFDEAYLGSFTWDLRRLVASVALLAWNKAVSDDGIRRLAETYLRAYLSQVRHFAEHPGDQKYRLQLDTTDGIVHEVLLDARMKTRVELLEHLTVVDGHDRRFRRGAGVRELGEAEHAAATHAFGQYLRTIPENKRFGSLTYEVKDIVGRQGFGIGSAGLPAYNVLVEGRTQALENDVVLSMKQGNVAAPSRIVPDERIHRYFRHHGHRTAVSQRALQAHADPWLGHTEIGGTGFVVSELSPYVQDLDWSDLTEPSDMASVLDYLGRATAKMHCVADADSEQTLVTLQVEQAIAEAVGRDDTEFVRSLTDFGMRYAVQTREDHRLFVNAFRGGEIPGVQSSESSVTW</sequence>
<accession>I1D731</accession>
<dbReference type="PANTHER" id="PTHR39441:SF1">
    <property type="entry name" value="DUF2252 DOMAIN-CONTAINING PROTEIN"/>
    <property type="match status" value="1"/>
</dbReference>
<dbReference type="eggNOG" id="COG4320">
    <property type="taxonomic scope" value="Bacteria"/>
</dbReference>
<reference evidence="2" key="2">
    <citation type="submission" date="2012-01" db="EMBL/GenBank/DDBJ databases">
        <title>Noncontiguous Finished sequence of chromosome of Saccharomonospora glauca K62.</title>
        <authorList>
            <consortium name="US DOE Joint Genome Institute"/>
            <person name="Lucas S."/>
            <person name="Han J."/>
            <person name="Lapidus A."/>
            <person name="Cheng J.-F."/>
            <person name="Goodwin L."/>
            <person name="Pitluck S."/>
            <person name="Peters L."/>
            <person name="Mikhailova N."/>
            <person name="Held B."/>
            <person name="Detter J.C."/>
            <person name="Han C."/>
            <person name="Tapia R."/>
            <person name="Land M."/>
            <person name="Hauser L."/>
            <person name="Kyrpides N."/>
            <person name="Ivanova N."/>
            <person name="Pagani I."/>
            <person name="Brambilla E.-M."/>
            <person name="Klenk H.-P."/>
            <person name="Woyke T."/>
        </authorList>
    </citation>
    <scope>NUCLEOTIDE SEQUENCE [LARGE SCALE GENOMIC DNA]</scope>
    <source>
        <strain evidence="2">K62</strain>
    </source>
</reference>
<dbReference type="InterPro" id="IPR018721">
    <property type="entry name" value="DUF2252"/>
</dbReference>
<keyword evidence="2" id="KW-1185">Reference proteome</keyword>
<dbReference type="PANTHER" id="PTHR39441">
    <property type="entry name" value="DUF2252 DOMAIN-CONTAINING PROTEIN"/>
    <property type="match status" value="1"/>
</dbReference>
<gene>
    <name evidence="1" type="ORF">SacglDRAFT_03913</name>
</gene>
<dbReference type="Pfam" id="PF10009">
    <property type="entry name" value="DUF2252"/>
    <property type="match status" value="1"/>
</dbReference>
<reference evidence="1 2" key="1">
    <citation type="submission" date="2011-09" db="EMBL/GenBank/DDBJ databases">
        <authorList>
            <consortium name="US DOE Joint Genome Institute (JGI-PGF)"/>
            <person name="Lucas S."/>
            <person name="Han J."/>
            <person name="Lapidus A."/>
            <person name="Cheng J.-F."/>
            <person name="Goodwin L."/>
            <person name="Pitluck S."/>
            <person name="Peters L."/>
            <person name="Land M.L."/>
            <person name="Hauser L."/>
            <person name="Brambilla E."/>
            <person name="Klenk H.-P."/>
            <person name="Woyke T.J."/>
        </authorList>
    </citation>
    <scope>NUCLEOTIDE SEQUENCE [LARGE SCALE GENOMIC DNA]</scope>
    <source>
        <strain evidence="1 2">K62</strain>
    </source>
</reference>
<dbReference type="STRING" id="928724.SacglDRAFT_03913"/>
<dbReference type="EMBL" id="CM001484">
    <property type="protein sequence ID" value="EIF00756.1"/>
    <property type="molecule type" value="Genomic_DNA"/>
</dbReference>
<evidence type="ECO:0000313" key="2">
    <source>
        <dbReference type="Proteomes" id="UP000005087"/>
    </source>
</evidence>
<dbReference type="Proteomes" id="UP000005087">
    <property type="component" value="Chromosome"/>
</dbReference>
<evidence type="ECO:0000313" key="1">
    <source>
        <dbReference type="EMBL" id="EIF00756.1"/>
    </source>
</evidence>
<dbReference type="InterPro" id="IPR011009">
    <property type="entry name" value="Kinase-like_dom_sf"/>
</dbReference>
<name>I1D731_9PSEU</name>
<evidence type="ECO:0008006" key="3">
    <source>
        <dbReference type="Google" id="ProtNLM"/>
    </source>
</evidence>
<organism evidence="1 2">
    <name type="scientific">Saccharomonospora glauca K62</name>
    <dbReference type="NCBI Taxonomy" id="928724"/>
    <lineage>
        <taxon>Bacteria</taxon>
        <taxon>Bacillati</taxon>
        <taxon>Actinomycetota</taxon>
        <taxon>Actinomycetes</taxon>
        <taxon>Pseudonocardiales</taxon>
        <taxon>Pseudonocardiaceae</taxon>
        <taxon>Saccharomonospora</taxon>
    </lineage>
</organism>
<proteinExistence type="predicted"/>
<dbReference type="AlphaFoldDB" id="I1D731"/>
<dbReference type="HOGENOM" id="CLU_032121_1_0_11"/>
<dbReference type="RefSeq" id="WP_005466579.1">
    <property type="nucleotide sequence ID" value="NZ_CM001484.1"/>
</dbReference>